<keyword evidence="1" id="KW-0862">Zinc</keyword>
<dbReference type="SUPFAM" id="SSF57850">
    <property type="entry name" value="RING/U-box"/>
    <property type="match status" value="1"/>
</dbReference>
<protein>
    <recommendedName>
        <fullName evidence="3">RING-type domain-containing protein</fullName>
    </recommendedName>
</protein>
<dbReference type="Proteomes" id="UP000829196">
    <property type="component" value="Unassembled WGS sequence"/>
</dbReference>
<dbReference type="InterPro" id="IPR013083">
    <property type="entry name" value="Znf_RING/FYVE/PHD"/>
</dbReference>
<dbReference type="Pfam" id="PF13639">
    <property type="entry name" value="zf-RING_2"/>
    <property type="match status" value="1"/>
</dbReference>
<keyword evidence="1" id="KW-0479">Metal-binding</keyword>
<dbReference type="Gene3D" id="3.30.40.10">
    <property type="entry name" value="Zinc/RING finger domain, C3HC4 (zinc finger)"/>
    <property type="match status" value="1"/>
</dbReference>
<reference evidence="4" key="1">
    <citation type="journal article" date="2022" name="Front. Genet.">
        <title>Chromosome-Scale Assembly of the Dendrobium nobile Genome Provides Insights Into the Molecular Mechanism of the Biosynthesis of the Medicinal Active Ingredient of Dendrobium.</title>
        <authorList>
            <person name="Xu Q."/>
            <person name="Niu S.-C."/>
            <person name="Li K.-L."/>
            <person name="Zheng P.-J."/>
            <person name="Zhang X.-J."/>
            <person name="Jia Y."/>
            <person name="Liu Y."/>
            <person name="Niu Y.-X."/>
            <person name="Yu L.-H."/>
            <person name="Chen D.-F."/>
            <person name="Zhang G.-Q."/>
        </authorList>
    </citation>
    <scope>NUCLEOTIDE SEQUENCE</scope>
    <source>
        <tissue evidence="4">Leaf</tissue>
    </source>
</reference>
<feature type="domain" description="RING-type" evidence="3">
    <location>
        <begin position="81"/>
        <end position="127"/>
    </location>
</feature>
<dbReference type="PROSITE" id="PS50089">
    <property type="entry name" value="ZF_RING_2"/>
    <property type="match status" value="1"/>
</dbReference>
<dbReference type="SMR" id="A0A8T3BXN5"/>
<accession>A0A8T3BXN5</accession>
<evidence type="ECO:0000313" key="5">
    <source>
        <dbReference type="Proteomes" id="UP000829196"/>
    </source>
</evidence>
<dbReference type="OrthoDB" id="8062037at2759"/>
<evidence type="ECO:0000256" key="2">
    <source>
        <dbReference type="SAM" id="Phobius"/>
    </source>
</evidence>
<evidence type="ECO:0000259" key="3">
    <source>
        <dbReference type="PROSITE" id="PS50089"/>
    </source>
</evidence>
<gene>
    <name evidence="4" type="ORF">KFK09_004907</name>
</gene>
<dbReference type="EMBL" id="JAGYWB010000005">
    <property type="protein sequence ID" value="KAI0522528.1"/>
    <property type="molecule type" value="Genomic_DNA"/>
</dbReference>
<dbReference type="AlphaFoldDB" id="A0A8T3BXN5"/>
<proteinExistence type="predicted"/>
<keyword evidence="1" id="KW-0863">Zinc-finger</keyword>
<evidence type="ECO:0000313" key="4">
    <source>
        <dbReference type="EMBL" id="KAI0522528.1"/>
    </source>
</evidence>
<keyword evidence="2" id="KW-1133">Transmembrane helix</keyword>
<dbReference type="PANTHER" id="PTHR46719:SF7">
    <property type="entry name" value="RING-H2 FINGER PROTEIN ATL71-RELATED"/>
    <property type="match status" value="1"/>
</dbReference>
<keyword evidence="5" id="KW-1185">Reference proteome</keyword>
<organism evidence="4 5">
    <name type="scientific">Dendrobium nobile</name>
    <name type="common">Orchid</name>
    <dbReference type="NCBI Taxonomy" id="94219"/>
    <lineage>
        <taxon>Eukaryota</taxon>
        <taxon>Viridiplantae</taxon>
        <taxon>Streptophyta</taxon>
        <taxon>Embryophyta</taxon>
        <taxon>Tracheophyta</taxon>
        <taxon>Spermatophyta</taxon>
        <taxon>Magnoliopsida</taxon>
        <taxon>Liliopsida</taxon>
        <taxon>Asparagales</taxon>
        <taxon>Orchidaceae</taxon>
        <taxon>Epidendroideae</taxon>
        <taxon>Malaxideae</taxon>
        <taxon>Dendrobiinae</taxon>
        <taxon>Dendrobium</taxon>
    </lineage>
</organism>
<name>A0A8T3BXN5_DENNO</name>
<dbReference type="GO" id="GO:0008270">
    <property type="term" value="F:zinc ion binding"/>
    <property type="evidence" value="ECO:0007669"/>
    <property type="project" value="UniProtKB-KW"/>
</dbReference>
<dbReference type="PANTHER" id="PTHR46719">
    <property type="entry name" value="TRANSCRIPTION FACTOR C2H2 FAMILY-RELATED"/>
    <property type="match status" value="1"/>
</dbReference>
<keyword evidence="2" id="KW-0812">Transmembrane</keyword>
<evidence type="ECO:0000256" key="1">
    <source>
        <dbReference type="PROSITE-ProRule" id="PRU00175"/>
    </source>
</evidence>
<sequence length="148" mass="17230">MLNPPYSVMFYSIIIFIVILLFMAIIFYITYLVLYYPPISPPLQPEHNDEIGIDNATLRIWPMLTYAEASSQDLRVLDTSCSVCLVNYEEELGENNALRLLPECRHLFHATCVDQWLRWQRTYPVCKSLVVIEAIQTPSTKMIQIQIE</sequence>
<dbReference type="InterPro" id="IPR045899">
    <property type="entry name" value="ATL71-like"/>
</dbReference>
<keyword evidence="2" id="KW-0472">Membrane</keyword>
<dbReference type="InterPro" id="IPR001841">
    <property type="entry name" value="Znf_RING"/>
</dbReference>
<comment type="caution">
    <text evidence="4">The sequence shown here is derived from an EMBL/GenBank/DDBJ whole genome shotgun (WGS) entry which is preliminary data.</text>
</comment>
<feature type="transmembrane region" description="Helical" evidence="2">
    <location>
        <begin position="6"/>
        <end position="34"/>
    </location>
</feature>